<dbReference type="Proteomes" id="UP000838412">
    <property type="component" value="Chromosome 18"/>
</dbReference>
<reference evidence="1" key="1">
    <citation type="submission" date="2022-01" db="EMBL/GenBank/DDBJ databases">
        <authorList>
            <person name="Braso-Vives M."/>
        </authorList>
    </citation>
    <scope>NUCLEOTIDE SEQUENCE</scope>
</reference>
<protein>
    <submittedName>
        <fullName evidence="1">Hypp8987 protein</fullName>
    </submittedName>
</protein>
<accession>A0A8K0EJY3</accession>
<dbReference type="EMBL" id="OV696703">
    <property type="protein sequence ID" value="CAH1251054.1"/>
    <property type="molecule type" value="Genomic_DNA"/>
</dbReference>
<evidence type="ECO:0000313" key="1">
    <source>
        <dbReference type="EMBL" id="CAH1251054.1"/>
    </source>
</evidence>
<proteinExistence type="predicted"/>
<sequence>MCLMSTGPNMSRPALTGTPLVLYILLSKNTGRTVPQDNCWSSHGHLYTTANIYKPSCCCNNKPTSNSPKHSYNCTWYNKRGTPNRCRYNSFTSYSCDAKHNGYNFYRPPSSNNSSKHAKYSNAY</sequence>
<dbReference type="AlphaFoldDB" id="A0A8K0EJY3"/>
<name>A0A8K0EJY3_BRALA</name>
<gene>
    <name evidence="1" type="primary">Hypp8987</name>
    <name evidence="1" type="ORF">BLAG_LOCUS11558</name>
</gene>
<organism evidence="1 2">
    <name type="scientific">Branchiostoma lanceolatum</name>
    <name type="common">Common lancelet</name>
    <name type="synonym">Amphioxus lanceolatum</name>
    <dbReference type="NCBI Taxonomy" id="7740"/>
    <lineage>
        <taxon>Eukaryota</taxon>
        <taxon>Metazoa</taxon>
        <taxon>Chordata</taxon>
        <taxon>Cephalochordata</taxon>
        <taxon>Leptocardii</taxon>
        <taxon>Amphioxiformes</taxon>
        <taxon>Branchiostomatidae</taxon>
        <taxon>Branchiostoma</taxon>
    </lineage>
</organism>
<keyword evidence="2" id="KW-1185">Reference proteome</keyword>
<evidence type="ECO:0000313" key="2">
    <source>
        <dbReference type="Proteomes" id="UP000838412"/>
    </source>
</evidence>